<dbReference type="Gene3D" id="2.30.180.10">
    <property type="entry name" value="FAS1 domain"/>
    <property type="match status" value="1"/>
</dbReference>
<proteinExistence type="predicted"/>
<dbReference type="OrthoDB" id="286301at2759"/>
<dbReference type="Pfam" id="PF02469">
    <property type="entry name" value="Fasciclin"/>
    <property type="match status" value="1"/>
</dbReference>
<dbReference type="EMBL" id="CP001670">
    <property type="protein sequence ID" value="AFZ81727.1"/>
    <property type="molecule type" value="Genomic_DNA"/>
</dbReference>
<organism evidence="2 3">
    <name type="scientific">Theileria equi strain WA</name>
    <dbReference type="NCBI Taxonomy" id="1537102"/>
    <lineage>
        <taxon>Eukaryota</taxon>
        <taxon>Sar</taxon>
        <taxon>Alveolata</taxon>
        <taxon>Apicomplexa</taxon>
        <taxon>Aconoidasida</taxon>
        <taxon>Piroplasmida</taxon>
        <taxon>Theileriidae</taxon>
        <taxon>Theileria</taxon>
    </lineage>
</organism>
<protein>
    <recommendedName>
        <fullName evidence="1">FAS1 domain-containing protein</fullName>
    </recommendedName>
</protein>
<dbReference type="Proteomes" id="UP000031512">
    <property type="component" value="Chromosome 3"/>
</dbReference>
<evidence type="ECO:0000313" key="3">
    <source>
        <dbReference type="Proteomes" id="UP000031512"/>
    </source>
</evidence>
<keyword evidence="3" id="KW-1185">Reference proteome</keyword>
<dbReference type="RefSeq" id="XP_004831393.1">
    <property type="nucleotide sequence ID" value="XM_004831336.1"/>
</dbReference>
<evidence type="ECO:0000313" key="2">
    <source>
        <dbReference type="EMBL" id="AFZ81727.1"/>
    </source>
</evidence>
<dbReference type="KEGG" id="beq:BEWA_011450"/>
<dbReference type="AlphaFoldDB" id="L0B1I2"/>
<dbReference type="VEuPathDB" id="PiroplasmaDB:BEWA_011450"/>
<sequence length="199" mass="22896">MHLSSHRNWRSTFGGLKKVRGTTKDPEVVNHKVYWFSEHRNVCRTVLSLCRTHPFTNIFSALIDPETTSGYAISHELSLPGPFTGFIPVDNGMKQIIKQIERKGNDFLVDFIRSHFTLDLWLHRDITGSSTQPWLLYNKERKAPEHLLSLTNSKLVIENIGEISRGTDLTHINGSKILRWNMRCHNGVIHLIDRPMMGL</sequence>
<name>L0B1I2_THEEQ</name>
<feature type="domain" description="FAS1" evidence="1">
    <location>
        <begin position="43"/>
        <end position="196"/>
    </location>
</feature>
<dbReference type="SUPFAM" id="SSF82153">
    <property type="entry name" value="FAS1 domain"/>
    <property type="match status" value="1"/>
</dbReference>
<dbReference type="PROSITE" id="PS50213">
    <property type="entry name" value="FAS1"/>
    <property type="match status" value="1"/>
</dbReference>
<dbReference type="eggNOG" id="ENOG502SXR4">
    <property type="taxonomic scope" value="Eukaryota"/>
</dbReference>
<reference evidence="2 3" key="1">
    <citation type="journal article" date="2012" name="BMC Genomics">
        <title>Comparative genomic analysis and phylogenetic position of Theileria equi.</title>
        <authorList>
            <person name="Kappmeyer L.S."/>
            <person name="Thiagarajan M."/>
            <person name="Herndon D.R."/>
            <person name="Ramsay J.D."/>
            <person name="Caler E."/>
            <person name="Djikeng A."/>
            <person name="Gillespie J.J."/>
            <person name="Lau A.O."/>
            <person name="Roalson E.H."/>
            <person name="Silva J.C."/>
            <person name="Silva M.G."/>
            <person name="Suarez C.E."/>
            <person name="Ueti M.W."/>
            <person name="Nene V.M."/>
            <person name="Mealey R.H."/>
            <person name="Knowles D.P."/>
            <person name="Brayton K.A."/>
        </authorList>
    </citation>
    <scope>NUCLEOTIDE SEQUENCE [LARGE SCALE GENOMIC DNA]</scope>
    <source>
        <strain evidence="2 3">WA</strain>
    </source>
</reference>
<gene>
    <name evidence="2" type="ORF">BEWA_011450</name>
</gene>
<dbReference type="InterPro" id="IPR000782">
    <property type="entry name" value="FAS1_domain"/>
</dbReference>
<dbReference type="GeneID" id="15804605"/>
<accession>L0B1I2</accession>
<dbReference type="InterPro" id="IPR036378">
    <property type="entry name" value="FAS1_dom_sf"/>
</dbReference>
<evidence type="ECO:0000259" key="1">
    <source>
        <dbReference type="PROSITE" id="PS50213"/>
    </source>
</evidence>